<accession>A0A0C4E4Q6</accession>
<feature type="coiled-coil region" evidence="6">
    <location>
        <begin position="386"/>
        <end position="413"/>
    </location>
</feature>
<dbReference type="Pfam" id="PF08493">
    <property type="entry name" value="AflR"/>
    <property type="match status" value="1"/>
</dbReference>
<reference evidence="9" key="3">
    <citation type="submission" date="2011-03" db="EMBL/GenBank/DDBJ databases">
        <title>Annotation of Magnaporthe poae ATCC 64411.</title>
        <authorList>
            <person name="Ma L.-J."/>
            <person name="Dead R."/>
            <person name="Young S.K."/>
            <person name="Zeng Q."/>
            <person name="Gargeya S."/>
            <person name="Fitzgerald M."/>
            <person name="Haas B."/>
            <person name="Abouelleil A."/>
            <person name="Alvarado L."/>
            <person name="Arachchi H.M."/>
            <person name="Berlin A."/>
            <person name="Brown A."/>
            <person name="Chapman S.B."/>
            <person name="Chen Z."/>
            <person name="Dunbar C."/>
            <person name="Freedman E."/>
            <person name="Gearin G."/>
            <person name="Gellesch M."/>
            <person name="Goldberg J."/>
            <person name="Griggs A."/>
            <person name="Gujja S."/>
            <person name="Heiman D."/>
            <person name="Howarth C."/>
            <person name="Larson L."/>
            <person name="Lui A."/>
            <person name="MacDonald P.J.P."/>
            <person name="Mehta T."/>
            <person name="Montmayeur A."/>
            <person name="Murphy C."/>
            <person name="Neiman D."/>
            <person name="Pearson M."/>
            <person name="Priest M."/>
            <person name="Roberts A."/>
            <person name="Saif S."/>
            <person name="Shea T."/>
            <person name="Shenoy N."/>
            <person name="Sisk P."/>
            <person name="Stolte C."/>
            <person name="Sykes S."/>
            <person name="Yandava C."/>
            <person name="Wortman J."/>
            <person name="Nusbaum C."/>
            <person name="Birren B."/>
        </authorList>
    </citation>
    <scope>NUCLEOTIDE SEQUENCE</scope>
    <source>
        <strain evidence="9">ATCC 64411</strain>
    </source>
</reference>
<reference evidence="9" key="1">
    <citation type="submission" date="2010-05" db="EMBL/GenBank/DDBJ databases">
        <title>The Genome Sequence of Magnaporthe poae strain ATCC 64411.</title>
        <authorList>
            <consortium name="The Broad Institute Genome Sequencing Platform"/>
            <consortium name="Broad Institute Genome Sequencing Center for Infectious Disease"/>
            <person name="Ma L.-J."/>
            <person name="Dead R."/>
            <person name="Young S."/>
            <person name="Zeng Q."/>
            <person name="Koehrsen M."/>
            <person name="Alvarado L."/>
            <person name="Berlin A."/>
            <person name="Chapman S.B."/>
            <person name="Chen Z."/>
            <person name="Freedman E."/>
            <person name="Gellesch M."/>
            <person name="Goldberg J."/>
            <person name="Griggs A."/>
            <person name="Gujja S."/>
            <person name="Heilman E.R."/>
            <person name="Heiman D."/>
            <person name="Hepburn T."/>
            <person name="Howarth C."/>
            <person name="Jen D."/>
            <person name="Larson L."/>
            <person name="Mehta T."/>
            <person name="Neiman D."/>
            <person name="Pearson M."/>
            <person name="Roberts A."/>
            <person name="Saif S."/>
            <person name="Shea T."/>
            <person name="Shenoy N."/>
            <person name="Sisk P."/>
            <person name="Stolte C."/>
            <person name="Sykes S."/>
            <person name="Walk T."/>
            <person name="White J."/>
            <person name="Yandava C."/>
            <person name="Haas B."/>
            <person name="Nusbaum C."/>
            <person name="Birren B."/>
        </authorList>
    </citation>
    <scope>NUCLEOTIDE SEQUENCE</scope>
    <source>
        <strain evidence="9">ATCC 64411</strain>
    </source>
</reference>
<keyword evidence="3" id="KW-0238">DNA-binding</keyword>
<dbReference type="EMBL" id="GL876971">
    <property type="protein sequence ID" value="KLU88469.1"/>
    <property type="molecule type" value="Genomic_DNA"/>
</dbReference>
<evidence type="ECO:0000313" key="9">
    <source>
        <dbReference type="EMBL" id="KLU88469.1"/>
    </source>
</evidence>
<name>A0A0C4E4Q6_MAGP6</name>
<dbReference type="EnsemblFungi" id="MAPG_07455T0">
    <property type="protein sequence ID" value="MAPG_07455T0"/>
    <property type="gene ID" value="MAPG_07455"/>
</dbReference>
<keyword evidence="5" id="KW-0539">Nucleus</keyword>
<dbReference type="OMA" id="MSRSGTH"/>
<proteinExistence type="predicted"/>
<dbReference type="PROSITE" id="PS50048">
    <property type="entry name" value="ZN2_CY6_FUNGAL_2"/>
    <property type="match status" value="1"/>
</dbReference>
<dbReference type="GO" id="GO:0003677">
    <property type="term" value="F:DNA binding"/>
    <property type="evidence" value="ECO:0007669"/>
    <property type="project" value="UniProtKB-KW"/>
</dbReference>
<evidence type="ECO:0000256" key="6">
    <source>
        <dbReference type="SAM" id="Coils"/>
    </source>
</evidence>
<feature type="domain" description="Zn(2)-C6 fungal-type" evidence="8">
    <location>
        <begin position="15"/>
        <end position="45"/>
    </location>
</feature>
<dbReference type="OrthoDB" id="5069333at2759"/>
<evidence type="ECO:0000256" key="5">
    <source>
        <dbReference type="ARBA" id="ARBA00023242"/>
    </source>
</evidence>
<dbReference type="InterPro" id="IPR050675">
    <property type="entry name" value="OAF3"/>
</dbReference>
<evidence type="ECO:0000313" key="10">
    <source>
        <dbReference type="EnsemblFungi" id="MAPG_07455T0"/>
    </source>
</evidence>
<organism evidence="10 11">
    <name type="scientific">Magnaporthiopsis poae (strain ATCC 64411 / 73-15)</name>
    <name type="common">Kentucky bluegrass fungus</name>
    <name type="synonym">Magnaporthe poae</name>
    <dbReference type="NCBI Taxonomy" id="644358"/>
    <lineage>
        <taxon>Eukaryota</taxon>
        <taxon>Fungi</taxon>
        <taxon>Dikarya</taxon>
        <taxon>Ascomycota</taxon>
        <taxon>Pezizomycotina</taxon>
        <taxon>Sordariomycetes</taxon>
        <taxon>Sordariomycetidae</taxon>
        <taxon>Magnaporthales</taxon>
        <taxon>Magnaporthaceae</taxon>
        <taxon>Magnaporthiopsis</taxon>
    </lineage>
</organism>
<sequence length="445" mass="46517">MSSSSKPRQPRLRASCDGCFLAKVKCSKARPICSRCLACGIECRYSPSTRSGKPKSDHNSGHHSSSASDMSGLSPVGDDKTMLITTHVNAPSLYRIDTGWNTPPTGVEGSLSRDHSIASGLALLGVDERAAREAEAMAAAGGPDMYSTGMPWTPPNDMSAPGHFAEPTIMAPMPQGHGRSQSFDVAMSAAGVSPWADHAVAHDMFGAGYGQTHMPTTASMANYFPSPSSTPTLRPQVRAKAGSTGSIGGGGGSCTCFTACLQSLQALHNASSPTAPPFDLVLSLNRKAVEGCAAMLSCQRCMSRSGTHTAAMLLATVIGKITSFYKNASQTHFENGGMTGGVGMGGMPSTGGAPGCASPTLSINGNVGISLGAYQIGGEDGRWIELEILARELRKLEEVYTRFREVVADLSEDPEISRVMIGYLGQNLGSTLDVVSHRKGDMNFT</sequence>
<evidence type="ECO:0000256" key="4">
    <source>
        <dbReference type="ARBA" id="ARBA00023163"/>
    </source>
</evidence>
<evidence type="ECO:0000256" key="3">
    <source>
        <dbReference type="ARBA" id="ARBA00023125"/>
    </source>
</evidence>
<dbReference type="GO" id="GO:0045122">
    <property type="term" value="P:aflatoxin biosynthetic process"/>
    <property type="evidence" value="ECO:0007669"/>
    <property type="project" value="InterPro"/>
</dbReference>
<reference evidence="10" key="4">
    <citation type="journal article" date="2015" name="G3 (Bethesda)">
        <title>Genome sequences of three phytopathogenic species of the Magnaporthaceae family of fungi.</title>
        <authorList>
            <person name="Okagaki L.H."/>
            <person name="Nunes C.C."/>
            <person name="Sailsbery J."/>
            <person name="Clay B."/>
            <person name="Brown D."/>
            <person name="John T."/>
            <person name="Oh Y."/>
            <person name="Young N."/>
            <person name="Fitzgerald M."/>
            <person name="Haas B.J."/>
            <person name="Zeng Q."/>
            <person name="Young S."/>
            <person name="Adiconis X."/>
            <person name="Fan L."/>
            <person name="Levin J.Z."/>
            <person name="Mitchell T.K."/>
            <person name="Okubara P.A."/>
            <person name="Farman M.L."/>
            <person name="Kohn L.M."/>
            <person name="Birren B."/>
            <person name="Ma L.-J."/>
            <person name="Dean R.A."/>
        </authorList>
    </citation>
    <scope>NUCLEOTIDE SEQUENCE</scope>
    <source>
        <strain evidence="10">ATCC 64411 / 73-15</strain>
    </source>
</reference>
<keyword evidence="4" id="KW-0804">Transcription</keyword>
<dbReference type="InterPro" id="IPR036864">
    <property type="entry name" value="Zn2-C6_fun-type_DNA-bd_sf"/>
</dbReference>
<keyword evidence="2" id="KW-0805">Transcription regulation</keyword>
<keyword evidence="1" id="KW-0479">Metal-binding</keyword>
<dbReference type="AlphaFoldDB" id="A0A0C4E4Q6"/>
<evidence type="ECO:0000256" key="2">
    <source>
        <dbReference type="ARBA" id="ARBA00023015"/>
    </source>
</evidence>
<feature type="compositionally biased region" description="Low complexity" evidence="7">
    <location>
        <begin position="62"/>
        <end position="74"/>
    </location>
</feature>
<evidence type="ECO:0000256" key="1">
    <source>
        <dbReference type="ARBA" id="ARBA00022723"/>
    </source>
</evidence>
<dbReference type="SUPFAM" id="SSF57701">
    <property type="entry name" value="Zn2/Cys6 DNA-binding domain"/>
    <property type="match status" value="1"/>
</dbReference>
<evidence type="ECO:0000313" key="11">
    <source>
        <dbReference type="Proteomes" id="UP000011715"/>
    </source>
</evidence>
<dbReference type="PANTHER" id="PTHR31069">
    <property type="entry name" value="OLEATE-ACTIVATED TRANSCRIPTION FACTOR 1-RELATED"/>
    <property type="match status" value="1"/>
</dbReference>
<dbReference type="eggNOG" id="ENOG502SUCM">
    <property type="taxonomic scope" value="Eukaryota"/>
</dbReference>
<dbReference type="EMBL" id="ADBL01001799">
    <property type="status" value="NOT_ANNOTATED_CDS"/>
    <property type="molecule type" value="Genomic_DNA"/>
</dbReference>
<dbReference type="GO" id="GO:0008270">
    <property type="term" value="F:zinc ion binding"/>
    <property type="evidence" value="ECO:0007669"/>
    <property type="project" value="InterPro"/>
</dbReference>
<keyword evidence="11" id="KW-1185">Reference proteome</keyword>
<evidence type="ECO:0000259" key="8">
    <source>
        <dbReference type="PROSITE" id="PS50048"/>
    </source>
</evidence>
<reference evidence="10" key="5">
    <citation type="submission" date="2015-06" db="UniProtKB">
        <authorList>
            <consortium name="EnsemblFungi"/>
        </authorList>
    </citation>
    <scope>IDENTIFICATION</scope>
    <source>
        <strain evidence="10">ATCC 64411</strain>
    </source>
</reference>
<gene>
    <name evidence="9" type="ORF">MAPG_07455</name>
</gene>
<dbReference type="SMART" id="SM00066">
    <property type="entry name" value="GAL4"/>
    <property type="match status" value="1"/>
</dbReference>
<dbReference type="VEuPathDB" id="FungiDB:MAPG_07455"/>
<dbReference type="GO" id="GO:0005634">
    <property type="term" value="C:nucleus"/>
    <property type="evidence" value="ECO:0007669"/>
    <property type="project" value="InterPro"/>
</dbReference>
<dbReference type="GO" id="GO:0000981">
    <property type="term" value="F:DNA-binding transcription factor activity, RNA polymerase II-specific"/>
    <property type="evidence" value="ECO:0007669"/>
    <property type="project" value="InterPro"/>
</dbReference>
<dbReference type="PRINTS" id="PR00755">
    <property type="entry name" value="AFLATOXINBRP"/>
</dbReference>
<dbReference type="Proteomes" id="UP000011715">
    <property type="component" value="Unassembled WGS sequence"/>
</dbReference>
<dbReference type="Gene3D" id="4.10.240.10">
    <property type="entry name" value="Zn(2)-C6 fungal-type DNA-binding domain"/>
    <property type="match status" value="1"/>
</dbReference>
<keyword evidence="6" id="KW-0175">Coiled coil</keyword>
<dbReference type="InterPro" id="IPR013700">
    <property type="entry name" value="AflR"/>
</dbReference>
<evidence type="ECO:0000256" key="7">
    <source>
        <dbReference type="SAM" id="MobiDB-lite"/>
    </source>
</evidence>
<protein>
    <submittedName>
        <fullName evidence="9">Transcription factor</fullName>
    </submittedName>
</protein>
<reference evidence="11" key="2">
    <citation type="submission" date="2010-05" db="EMBL/GenBank/DDBJ databases">
        <title>The genome sequence of Magnaporthe poae strain ATCC 64411.</title>
        <authorList>
            <person name="Ma L.-J."/>
            <person name="Dead R."/>
            <person name="Young S."/>
            <person name="Zeng Q."/>
            <person name="Koehrsen M."/>
            <person name="Alvarado L."/>
            <person name="Berlin A."/>
            <person name="Chapman S.B."/>
            <person name="Chen Z."/>
            <person name="Freedman E."/>
            <person name="Gellesch M."/>
            <person name="Goldberg J."/>
            <person name="Griggs A."/>
            <person name="Gujja S."/>
            <person name="Heilman E.R."/>
            <person name="Heiman D."/>
            <person name="Hepburn T."/>
            <person name="Howarth C."/>
            <person name="Jen D."/>
            <person name="Larson L."/>
            <person name="Mehta T."/>
            <person name="Neiman D."/>
            <person name="Pearson M."/>
            <person name="Roberts A."/>
            <person name="Saif S."/>
            <person name="Shea T."/>
            <person name="Shenoy N."/>
            <person name="Sisk P."/>
            <person name="Stolte C."/>
            <person name="Sykes S."/>
            <person name="Walk T."/>
            <person name="White J."/>
            <person name="Yandava C."/>
            <person name="Haas B."/>
            <person name="Nusbaum C."/>
            <person name="Birren B."/>
        </authorList>
    </citation>
    <scope>NUCLEOTIDE SEQUENCE [LARGE SCALE GENOMIC DNA]</scope>
    <source>
        <strain evidence="11">ATCC 64411 / 73-15</strain>
    </source>
</reference>
<dbReference type="PANTHER" id="PTHR31069:SF31">
    <property type="entry name" value="MONODICTYPHENONE CLUSTER TRANSCRIPTION FACTOR-RELATED"/>
    <property type="match status" value="1"/>
</dbReference>
<dbReference type="InterPro" id="IPR001138">
    <property type="entry name" value="Zn2Cys6_DnaBD"/>
</dbReference>
<feature type="region of interest" description="Disordered" evidence="7">
    <location>
        <begin position="47"/>
        <end position="78"/>
    </location>
</feature>
<dbReference type="CDD" id="cd00067">
    <property type="entry name" value="GAL4"/>
    <property type="match status" value="1"/>
</dbReference>
<dbReference type="Pfam" id="PF00172">
    <property type="entry name" value="Zn_clus"/>
    <property type="match status" value="1"/>
</dbReference>